<dbReference type="Proteomes" id="UP000264719">
    <property type="component" value="Unassembled WGS sequence"/>
</dbReference>
<evidence type="ECO:0000313" key="4">
    <source>
        <dbReference type="EMBL" id="HAR51215.1"/>
    </source>
</evidence>
<name>A0A348W9K3_9RHOB</name>
<feature type="region of interest" description="Disordered" evidence="3">
    <location>
        <begin position="256"/>
        <end position="290"/>
    </location>
</feature>
<proteinExistence type="inferred from homology"/>
<evidence type="ECO:0000256" key="3">
    <source>
        <dbReference type="SAM" id="MobiDB-lite"/>
    </source>
</evidence>
<dbReference type="PANTHER" id="PTHR30035">
    <property type="entry name" value="LIPOPROTEIN VACJ-RELATED"/>
    <property type="match status" value="1"/>
</dbReference>
<gene>
    <name evidence="4" type="ORF">DCS45_04965</name>
</gene>
<comment type="similarity">
    <text evidence="1">Belongs to the MlaA family.</text>
</comment>
<keyword evidence="2" id="KW-0732">Signal</keyword>
<dbReference type="InterPro" id="IPR007428">
    <property type="entry name" value="MlaA"/>
</dbReference>
<evidence type="ECO:0000313" key="5">
    <source>
        <dbReference type="Proteomes" id="UP000264719"/>
    </source>
</evidence>
<dbReference type="PANTHER" id="PTHR30035:SF3">
    <property type="entry name" value="INTERMEMBRANE PHOSPHOLIPID TRANSPORT SYSTEM LIPOPROTEIN MLAA"/>
    <property type="match status" value="1"/>
</dbReference>
<comment type="caution">
    <text evidence="4">The sequence shown here is derived from an EMBL/GenBank/DDBJ whole genome shotgun (WGS) entry which is preliminary data.</text>
</comment>
<evidence type="ECO:0000256" key="1">
    <source>
        <dbReference type="ARBA" id="ARBA00010634"/>
    </source>
</evidence>
<dbReference type="Pfam" id="PF04333">
    <property type="entry name" value="MlaA"/>
    <property type="match status" value="1"/>
</dbReference>
<organism evidence="4 5">
    <name type="scientific">Roseovarius nubinhibens</name>
    <dbReference type="NCBI Taxonomy" id="314263"/>
    <lineage>
        <taxon>Bacteria</taxon>
        <taxon>Pseudomonadati</taxon>
        <taxon>Pseudomonadota</taxon>
        <taxon>Alphaproteobacteria</taxon>
        <taxon>Rhodobacterales</taxon>
        <taxon>Roseobacteraceae</taxon>
        <taxon>Roseovarius</taxon>
    </lineage>
</organism>
<evidence type="ECO:0000256" key="2">
    <source>
        <dbReference type="ARBA" id="ARBA00022729"/>
    </source>
</evidence>
<dbReference type="GO" id="GO:0120010">
    <property type="term" value="P:intermembrane phospholipid transfer"/>
    <property type="evidence" value="ECO:0007669"/>
    <property type="project" value="TreeGrafter"/>
</dbReference>
<dbReference type="PRINTS" id="PR01805">
    <property type="entry name" value="VACJLIPOPROT"/>
</dbReference>
<dbReference type="RefSeq" id="WP_009813819.1">
    <property type="nucleotide sequence ID" value="NZ_JAHKQK010000007.1"/>
</dbReference>
<dbReference type="GO" id="GO:0016020">
    <property type="term" value="C:membrane"/>
    <property type="evidence" value="ECO:0007669"/>
    <property type="project" value="InterPro"/>
</dbReference>
<reference evidence="4 5" key="1">
    <citation type="journal article" date="2018" name="Nat. Biotechnol.">
        <title>A standardized bacterial taxonomy based on genome phylogeny substantially revises the tree of life.</title>
        <authorList>
            <person name="Parks D.H."/>
            <person name="Chuvochina M."/>
            <person name="Waite D.W."/>
            <person name="Rinke C."/>
            <person name="Skarshewski A."/>
            <person name="Chaumeil P.A."/>
            <person name="Hugenholtz P."/>
        </authorList>
    </citation>
    <scope>NUCLEOTIDE SEQUENCE [LARGE SCALE GENOMIC DNA]</scope>
    <source>
        <strain evidence="4">UBA9169</strain>
    </source>
</reference>
<protein>
    <submittedName>
        <fullName evidence="4">VacJ family lipoprotein</fullName>
    </submittedName>
</protein>
<dbReference type="EMBL" id="DMVW01000049">
    <property type="protein sequence ID" value="HAR51215.1"/>
    <property type="molecule type" value="Genomic_DNA"/>
</dbReference>
<dbReference type="AlphaFoldDB" id="A0A348W9K3"/>
<accession>A0A348W9K3</accession>
<sequence length="290" mass="31517">MQRIQYDDSGLDLVKLLTLPLAPRRLFAALALAGVTALSACGQSDPALTRDAPYDPWEAENRKVHNFNKSLDRNIVRPTGKGYTAAVPDDIETVVSRFAENLTLPRSILNNILQGNGLGATTDTYRLLVNTTLGLGGFFDPATELNMPARTNADFGQTLYVWGVNQGPYIELPLLGPSTTRETVGMTVDLIINPLNYVLPSPESFYGTAASVSSSLSARGQYSDTIDSVLHESADSYRASQSLYLQNRRFKLGKGRSDTYLDPYDAVSGDPYGETSAAASGDPYEDPYNE</sequence>
<keyword evidence="4" id="KW-0449">Lipoprotein</keyword>